<dbReference type="GO" id="GO:0005634">
    <property type="term" value="C:nucleus"/>
    <property type="evidence" value="ECO:0007669"/>
    <property type="project" value="TreeGrafter"/>
</dbReference>
<dbReference type="Gene3D" id="3.40.50.300">
    <property type="entry name" value="P-loop containing nucleotide triphosphate hydrolases"/>
    <property type="match status" value="1"/>
</dbReference>
<dbReference type="InterPro" id="IPR027417">
    <property type="entry name" value="P-loop_NTPase"/>
</dbReference>
<dbReference type="Pfam" id="PF00004">
    <property type="entry name" value="AAA"/>
    <property type="match status" value="1"/>
</dbReference>
<dbReference type="Gene3D" id="1.10.8.60">
    <property type="match status" value="1"/>
</dbReference>
<keyword evidence="3" id="KW-0067">ATP-binding</keyword>
<dbReference type="GO" id="GO:0016887">
    <property type="term" value="F:ATP hydrolysis activity"/>
    <property type="evidence" value="ECO:0007669"/>
    <property type="project" value="InterPro"/>
</dbReference>
<keyword evidence="1" id="KW-0235">DNA replication</keyword>
<dbReference type="PANTHER" id="PTHR11669:SF20">
    <property type="entry name" value="REPLICATION FACTOR C SUBUNIT 4"/>
    <property type="match status" value="1"/>
</dbReference>
<dbReference type="GO" id="GO:0005663">
    <property type="term" value="C:DNA replication factor C complex"/>
    <property type="evidence" value="ECO:0007669"/>
    <property type="project" value="TreeGrafter"/>
</dbReference>
<dbReference type="InterPro" id="IPR003593">
    <property type="entry name" value="AAA+_ATPase"/>
</dbReference>
<dbReference type="GO" id="GO:0003689">
    <property type="term" value="F:DNA clamp loader activity"/>
    <property type="evidence" value="ECO:0007669"/>
    <property type="project" value="TreeGrafter"/>
</dbReference>
<sequence length="309" mass="36747">MSEYIPWIEKYRPKNFNDIVLDSTNRQLFEGILKINKFPNILLYGPPGTGKTTTIINIINKYQENNNQLNKQLRIHLNASDERGIDIIRVQISQFVQSKSLFVKGTKFVVLDEVDYMTKNAQIALKQLLHMYSDKVTFCLICNYISKIDLSLQNEFLRIRFNQLPNKLVFNYLKNIIIKENINVDDNIIKDIQNTYKSDMRSMINYIQTNKRIFDISNKCIINTDKWNEIYNYIHKKNKNQITDYIYDISNSYNIDKREILINLIKLHIQNQSNDTICNVLEFSKKFIHNYDNKNSLFYFSEKFAEDLK</sequence>
<feature type="domain" description="AAA+ ATPase" evidence="4">
    <location>
        <begin position="37"/>
        <end position="166"/>
    </location>
</feature>
<dbReference type="GO" id="GO:0006281">
    <property type="term" value="P:DNA repair"/>
    <property type="evidence" value="ECO:0007669"/>
    <property type="project" value="TreeGrafter"/>
</dbReference>
<evidence type="ECO:0000256" key="3">
    <source>
        <dbReference type="ARBA" id="ARBA00022840"/>
    </source>
</evidence>
<evidence type="ECO:0000256" key="2">
    <source>
        <dbReference type="ARBA" id="ARBA00022741"/>
    </source>
</evidence>
<dbReference type="SUPFAM" id="SSF52540">
    <property type="entry name" value="P-loop containing nucleoside triphosphate hydrolases"/>
    <property type="match status" value="1"/>
</dbReference>
<name>A0A6C0AW67_9ZZZZ</name>
<organism evidence="5">
    <name type="scientific">viral metagenome</name>
    <dbReference type="NCBI Taxonomy" id="1070528"/>
    <lineage>
        <taxon>unclassified sequences</taxon>
        <taxon>metagenomes</taxon>
        <taxon>organismal metagenomes</taxon>
    </lineage>
</organism>
<dbReference type="InterPro" id="IPR003959">
    <property type="entry name" value="ATPase_AAA_core"/>
</dbReference>
<evidence type="ECO:0000259" key="4">
    <source>
        <dbReference type="SMART" id="SM00382"/>
    </source>
</evidence>
<protein>
    <recommendedName>
        <fullName evidence="4">AAA+ ATPase domain-containing protein</fullName>
    </recommendedName>
</protein>
<dbReference type="SMART" id="SM00382">
    <property type="entry name" value="AAA"/>
    <property type="match status" value="1"/>
</dbReference>
<accession>A0A6C0AW67</accession>
<dbReference type="CDD" id="cd00009">
    <property type="entry name" value="AAA"/>
    <property type="match status" value="1"/>
</dbReference>
<dbReference type="GO" id="GO:0005524">
    <property type="term" value="F:ATP binding"/>
    <property type="evidence" value="ECO:0007669"/>
    <property type="project" value="UniProtKB-KW"/>
</dbReference>
<dbReference type="PANTHER" id="PTHR11669">
    <property type="entry name" value="REPLICATION FACTOR C / DNA POLYMERASE III GAMMA-TAU SUBUNIT"/>
    <property type="match status" value="1"/>
</dbReference>
<dbReference type="GO" id="GO:0006261">
    <property type="term" value="P:DNA-templated DNA replication"/>
    <property type="evidence" value="ECO:0007669"/>
    <property type="project" value="TreeGrafter"/>
</dbReference>
<dbReference type="InterPro" id="IPR050238">
    <property type="entry name" value="DNA_Rep/Repair_Clamp_Loader"/>
</dbReference>
<evidence type="ECO:0000313" key="5">
    <source>
        <dbReference type="EMBL" id="QHS84199.1"/>
    </source>
</evidence>
<keyword evidence="2" id="KW-0547">Nucleotide-binding</keyword>
<dbReference type="EMBL" id="MN738774">
    <property type="protein sequence ID" value="QHS84199.1"/>
    <property type="molecule type" value="Genomic_DNA"/>
</dbReference>
<evidence type="ECO:0000256" key="1">
    <source>
        <dbReference type="ARBA" id="ARBA00022705"/>
    </source>
</evidence>
<dbReference type="AlphaFoldDB" id="A0A6C0AW67"/>
<proteinExistence type="predicted"/>
<reference evidence="5" key="1">
    <citation type="journal article" date="2020" name="Nature">
        <title>Giant virus diversity and host interactions through global metagenomics.</title>
        <authorList>
            <person name="Schulz F."/>
            <person name="Roux S."/>
            <person name="Paez-Espino D."/>
            <person name="Jungbluth S."/>
            <person name="Walsh D.A."/>
            <person name="Denef V.J."/>
            <person name="McMahon K.D."/>
            <person name="Konstantinidis K.T."/>
            <person name="Eloe-Fadrosh E.A."/>
            <person name="Kyrpides N.C."/>
            <person name="Woyke T."/>
        </authorList>
    </citation>
    <scope>NUCLEOTIDE SEQUENCE</scope>
    <source>
        <strain evidence="5">GVMAG-S-ERX555965-48</strain>
    </source>
</reference>